<dbReference type="PANTHER" id="PTHR46586">
    <property type="entry name" value="ANKYRIN REPEAT-CONTAINING PROTEIN"/>
    <property type="match status" value="1"/>
</dbReference>
<evidence type="ECO:0000313" key="3">
    <source>
        <dbReference type="EMBL" id="KAG2496999.1"/>
    </source>
</evidence>
<protein>
    <submittedName>
        <fullName evidence="3">Uncharacterized protein</fullName>
    </submittedName>
</protein>
<accession>A0A835YG53</accession>
<dbReference type="Proteomes" id="UP000612055">
    <property type="component" value="Unassembled WGS sequence"/>
</dbReference>
<feature type="region of interest" description="Disordered" evidence="2">
    <location>
        <begin position="442"/>
        <end position="504"/>
    </location>
</feature>
<dbReference type="SMART" id="SM00248">
    <property type="entry name" value="ANK"/>
    <property type="match status" value="5"/>
</dbReference>
<keyword evidence="1" id="KW-0040">ANK repeat</keyword>
<feature type="compositionally biased region" description="Low complexity" evidence="2">
    <location>
        <begin position="495"/>
        <end position="504"/>
    </location>
</feature>
<dbReference type="AlphaFoldDB" id="A0A835YG53"/>
<dbReference type="OrthoDB" id="546835at2759"/>
<dbReference type="InterPro" id="IPR002110">
    <property type="entry name" value="Ankyrin_rpt"/>
</dbReference>
<evidence type="ECO:0000313" key="4">
    <source>
        <dbReference type="Proteomes" id="UP000612055"/>
    </source>
</evidence>
<gene>
    <name evidence="3" type="ORF">HYH03_005004</name>
</gene>
<dbReference type="InterPro" id="IPR036770">
    <property type="entry name" value="Ankyrin_rpt-contain_sf"/>
</dbReference>
<feature type="compositionally biased region" description="Low complexity" evidence="2">
    <location>
        <begin position="444"/>
        <end position="462"/>
    </location>
</feature>
<organism evidence="3 4">
    <name type="scientific">Edaphochlamys debaryana</name>
    <dbReference type="NCBI Taxonomy" id="47281"/>
    <lineage>
        <taxon>Eukaryota</taxon>
        <taxon>Viridiplantae</taxon>
        <taxon>Chlorophyta</taxon>
        <taxon>core chlorophytes</taxon>
        <taxon>Chlorophyceae</taxon>
        <taxon>CS clade</taxon>
        <taxon>Chlamydomonadales</taxon>
        <taxon>Chlamydomonadales incertae sedis</taxon>
        <taxon>Edaphochlamys</taxon>
    </lineage>
</organism>
<dbReference type="PROSITE" id="PS50297">
    <property type="entry name" value="ANK_REP_REGION"/>
    <property type="match status" value="1"/>
</dbReference>
<comment type="caution">
    <text evidence="3">The sequence shown here is derived from an EMBL/GenBank/DDBJ whole genome shotgun (WGS) entry which is preliminary data.</text>
</comment>
<evidence type="ECO:0000256" key="2">
    <source>
        <dbReference type="SAM" id="MobiDB-lite"/>
    </source>
</evidence>
<evidence type="ECO:0000256" key="1">
    <source>
        <dbReference type="PROSITE-ProRule" id="PRU00023"/>
    </source>
</evidence>
<reference evidence="3" key="1">
    <citation type="journal article" date="2020" name="bioRxiv">
        <title>Comparative genomics of Chlamydomonas.</title>
        <authorList>
            <person name="Craig R.J."/>
            <person name="Hasan A.R."/>
            <person name="Ness R.W."/>
            <person name="Keightley P.D."/>
        </authorList>
    </citation>
    <scope>NUCLEOTIDE SEQUENCE</scope>
    <source>
        <strain evidence="3">CCAP 11/70</strain>
    </source>
</reference>
<keyword evidence="4" id="KW-1185">Reference proteome</keyword>
<dbReference type="EMBL" id="JAEHOE010000016">
    <property type="protein sequence ID" value="KAG2496999.1"/>
    <property type="molecule type" value="Genomic_DNA"/>
</dbReference>
<sequence length="758" mass="74284">MPSVSDCALRAEVSERLSAYLVDGLGLHKSPPRATEGSNLLSLPSDCLQRVLVGSGTATAAASCSALLACWREAQTCVLLAANWLLKKHGTASAARHVPAFCQNSVLLADLPPPQHGPVIRDLLRQLLQHGAELELHDTVLLMAAARAGHLEVLQEVFEPACGRPREPSTFALSRALTAAAEAGQRGAVLELLQRGAPAAAYQSAALVAAARSGDAELCRRLCAAGADPTADSSAALRQAVRGGFASAAAALLQAGADPRALCSAALLHACELGAVDESDRVWRGLHHGSRPSGPAATAAARSPRAAAPECGVSPCTTYTTCTTSWAGPGLGPGPAASLPTGAGAQGLAVSAASALSGPPTVQTLELGGCSAQPSTVGNGTGNGYSNVGVGLESARCSSSVVGTDPSGWASAWASVGSGPHALGTMDALSTHLTLSTVVGTLEPSTGASRGGAPAAPRVPSGTSARSPLAPSHPSPYAKTPASSTPPPPRHASDARASLGSRASASSSSSAAAASASAAASSQREAALVALVELLLAAGADARAHGRPALEAAAARGHRGVVRALLRTGADPAACNSAALVAASIQGHDHVVAMLLDSGADPLDVSDFALGTASERGFEAVVQRLRAAQSLSMGCAGLGSGTGGGTGGGGGGASNGLSGALAAPYGGGSNGGGGSCGGGAGGPRPGPGLAVLRSRSSLGRVVWSGLSPVGSGGSVGSVGTVGSVRSRLGVVDLAALRADLEAATRSFAPEEAALLPKW</sequence>
<name>A0A835YG53_9CHLO</name>
<dbReference type="InterPro" id="IPR052050">
    <property type="entry name" value="SecEffector_AnkRepeat"/>
</dbReference>
<dbReference type="PROSITE" id="PS50088">
    <property type="entry name" value="ANK_REPEAT"/>
    <property type="match status" value="1"/>
</dbReference>
<dbReference type="Pfam" id="PF12796">
    <property type="entry name" value="Ank_2"/>
    <property type="match status" value="1"/>
</dbReference>
<dbReference type="Gene3D" id="1.25.40.20">
    <property type="entry name" value="Ankyrin repeat-containing domain"/>
    <property type="match status" value="2"/>
</dbReference>
<proteinExistence type="predicted"/>
<dbReference type="SUPFAM" id="SSF48403">
    <property type="entry name" value="Ankyrin repeat"/>
    <property type="match status" value="2"/>
</dbReference>
<feature type="repeat" description="ANK" evidence="1">
    <location>
        <begin position="545"/>
        <end position="577"/>
    </location>
</feature>
<dbReference type="PANTHER" id="PTHR46586:SF3">
    <property type="entry name" value="ANKYRIN REPEAT-CONTAINING PROTEIN"/>
    <property type="match status" value="1"/>
</dbReference>